<evidence type="ECO:0000256" key="2">
    <source>
        <dbReference type="ARBA" id="ARBA00009444"/>
    </source>
</evidence>
<evidence type="ECO:0000313" key="5">
    <source>
        <dbReference type="EMBL" id="KAG2229532.1"/>
    </source>
</evidence>
<protein>
    <recommendedName>
        <fullName evidence="4">Cysteine-rich transmembrane domain-containing protein</fullName>
    </recommendedName>
</protein>
<evidence type="ECO:0000313" key="6">
    <source>
        <dbReference type="Proteomes" id="UP000613177"/>
    </source>
</evidence>
<comment type="caution">
    <text evidence="5">The sequence shown here is derived from an EMBL/GenBank/DDBJ whole genome shotgun (WGS) entry which is preliminary data.</text>
</comment>
<dbReference type="AlphaFoldDB" id="A0A8H7SHT4"/>
<accession>A0A8H7SHT4</accession>
<keyword evidence="6" id="KW-1185">Reference proteome</keyword>
<dbReference type="EMBL" id="JAEPRE010000265">
    <property type="protein sequence ID" value="KAG2229532.1"/>
    <property type="molecule type" value="Genomic_DNA"/>
</dbReference>
<feature type="domain" description="Cysteine-rich transmembrane" evidence="4">
    <location>
        <begin position="58"/>
        <end position="80"/>
    </location>
</feature>
<name>A0A8H7SHT4_9FUNG</name>
<dbReference type="Proteomes" id="UP000613177">
    <property type="component" value="Unassembled WGS sequence"/>
</dbReference>
<evidence type="ECO:0000256" key="3">
    <source>
        <dbReference type="ARBA" id="ARBA00023136"/>
    </source>
</evidence>
<dbReference type="Pfam" id="PF12734">
    <property type="entry name" value="CYSTM"/>
    <property type="match status" value="1"/>
</dbReference>
<comment type="similarity">
    <text evidence="2">Belongs to the CYSTM1 family.</text>
</comment>
<proteinExistence type="inferred from homology"/>
<dbReference type="InterPro" id="IPR028144">
    <property type="entry name" value="CYSTM_dom"/>
</dbReference>
<evidence type="ECO:0000259" key="4">
    <source>
        <dbReference type="Pfam" id="PF12734"/>
    </source>
</evidence>
<comment type="subcellular location">
    <subcellularLocation>
        <location evidence="1">Membrane</location>
    </subcellularLocation>
</comment>
<sequence>MSQPITEIPMAKMVPATAYPSIENMSTQAVSDVSGQTTEQCEHHRNEESGSSLLRLRGGAGCLTNCLAAIGCCCICEECCC</sequence>
<gene>
    <name evidence="5" type="ORF">INT48_006923</name>
</gene>
<keyword evidence="3" id="KW-0472">Membrane</keyword>
<reference evidence="5" key="1">
    <citation type="submission" date="2021-01" db="EMBL/GenBank/DDBJ databases">
        <title>Metabolic potential, ecology and presence of endohyphal bacteria is reflected in genomic diversity of Mucoromycotina.</title>
        <authorList>
            <person name="Muszewska A."/>
            <person name="Okrasinska A."/>
            <person name="Steczkiewicz K."/>
            <person name="Drgas O."/>
            <person name="Orlowska M."/>
            <person name="Perlinska-Lenart U."/>
            <person name="Aleksandrzak-Piekarczyk T."/>
            <person name="Szatraj K."/>
            <person name="Zielenkiewicz U."/>
            <person name="Pilsyk S."/>
            <person name="Malc E."/>
            <person name="Mieczkowski P."/>
            <person name="Kruszewska J.S."/>
            <person name="Biernat P."/>
            <person name="Pawlowska J."/>
        </authorList>
    </citation>
    <scope>NUCLEOTIDE SEQUENCE</scope>
    <source>
        <strain evidence="5">WA0000018081</strain>
    </source>
</reference>
<organism evidence="5 6">
    <name type="scientific">Thamnidium elegans</name>
    <dbReference type="NCBI Taxonomy" id="101142"/>
    <lineage>
        <taxon>Eukaryota</taxon>
        <taxon>Fungi</taxon>
        <taxon>Fungi incertae sedis</taxon>
        <taxon>Mucoromycota</taxon>
        <taxon>Mucoromycotina</taxon>
        <taxon>Mucoromycetes</taxon>
        <taxon>Mucorales</taxon>
        <taxon>Mucorineae</taxon>
        <taxon>Mucoraceae</taxon>
        <taxon>Thamnidium</taxon>
    </lineage>
</organism>
<evidence type="ECO:0000256" key="1">
    <source>
        <dbReference type="ARBA" id="ARBA00004370"/>
    </source>
</evidence>